<accession>A0ABX2IQB4</accession>
<dbReference type="EMBL" id="JABCSC020000003">
    <property type="protein sequence ID" value="NSL56200.1"/>
    <property type="molecule type" value="Genomic_DNA"/>
</dbReference>
<dbReference type="SUPFAM" id="SSF47336">
    <property type="entry name" value="ACP-like"/>
    <property type="match status" value="1"/>
</dbReference>
<evidence type="ECO:0000259" key="1">
    <source>
        <dbReference type="PROSITE" id="PS50075"/>
    </source>
</evidence>
<proteinExistence type="predicted"/>
<keyword evidence="3" id="KW-1185">Reference proteome</keyword>
<comment type="caution">
    <text evidence="2">The sequence shown here is derived from an EMBL/GenBank/DDBJ whole genome shotgun (WGS) entry which is preliminary data.</text>
</comment>
<dbReference type="Proteomes" id="UP000778523">
    <property type="component" value="Unassembled WGS sequence"/>
</dbReference>
<dbReference type="InterPro" id="IPR009081">
    <property type="entry name" value="PP-bd_ACP"/>
</dbReference>
<evidence type="ECO:0000313" key="3">
    <source>
        <dbReference type="Proteomes" id="UP000778523"/>
    </source>
</evidence>
<sequence>METLELLQEFIKRRVPNPPENVTLESKLEEVGVDSLTLLDLMFDMEDKFGVRMPDDLPRPETVGELIEIFEKLKPADAAIPNE</sequence>
<dbReference type="PROSITE" id="PS50075">
    <property type="entry name" value="CARRIER"/>
    <property type="match status" value="1"/>
</dbReference>
<gene>
    <name evidence="2" type="ORF">HJ583_014260</name>
</gene>
<dbReference type="RefSeq" id="WP_101943242.1">
    <property type="nucleotide sequence ID" value="NZ_JABCSC020000003.1"/>
</dbReference>
<reference evidence="2 3" key="1">
    <citation type="submission" date="2020-06" db="EMBL/GenBank/DDBJ databases">
        <title>Draft genome of Uliginosibacterium sp. IMCC34675.</title>
        <authorList>
            <person name="Song J."/>
        </authorList>
    </citation>
    <scope>NUCLEOTIDE SEQUENCE [LARGE SCALE GENOMIC DNA]</scope>
    <source>
        <strain evidence="2 3">IMCC34675</strain>
    </source>
</reference>
<feature type="domain" description="Carrier" evidence="1">
    <location>
        <begin position="1"/>
        <end position="77"/>
    </location>
</feature>
<dbReference type="InterPro" id="IPR036736">
    <property type="entry name" value="ACP-like_sf"/>
</dbReference>
<protein>
    <submittedName>
        <fullName evidence="2">Acyl carrier protein</fullName>
    </submittedName>
</protein>
<name>A0ABX2IQB4_9RHOO</name>
<evidence type="ECO:0000313" key="2">
    <source>
        <dbReference type="EMBL" id="NSL56200.1"/>
    </source>
</evidence>
<dbReference type="Pfam" id="PF00550">
    <property type="entry name" value="PP-binding"/>
    <property type="match status" value="1"/>
</dbReference>
<dbReference type="Gene3D" id="1.10.1200.10">
    <property type="entry name" value="ACP-like"/>
    <property type="match status" value="1"/>
</dbReference>
<organism evidence="2 3">
    <name type="scientific">Uliginosibacterium aquaticum</name>
    <dbReference type="NCBI Taxonomy" id="2731212"/>
    <lineage>
        <taxon>Bacteria</taxon>
        <taxon>Pseudomonadati</taxon>
        <taxon>Pseudomonadota</taxon>
        <taxon>Betaproteobacteria</taxon>
        <taxon>Rhodocyclales</taxon>
        <taxon>Zoogloeaceae</taxon>
        <taxon>Uliginosibacterium</taxon>
    </lineage>
</organism>